<protein>
    <submittedName>
        <fullName evidence="1">Uncharacterized protein</fullName>
    </submittedName>
</protein>
<sequence>MADLVVPSFQSTTRSSWRMTTAPQGESLRVDKARGEALTHLFSHSGKWIDTTAFQVWHCRLKCSSHKVLQDSLVSSLSIADRRWTDMTMETACRGIT</sequence>
<reference evidence="2 3" key="2">
    <citation type="submission" date="2024-05" db="EMBL/GenBank/DDBJ databases">
        <authorList>
            <person name="Chen Y."/>
            <person name="Shah S."/>
            <person name="Dougan E. K."/>
            <person name="Thang M."/>
            <person name="Chan C."/>
        </authorList>
    </citation>
    <scope>NUCLEOTIDE SEQUENCE [LARGE SCALE GENOMIC DNA]</scope>
</reference>
<organism evidence="1">
    <name type="scientific">Cladocopium goreaui</name>
    <dbReference type="NCBI Taxonomy" id="2562237"/>
    <lineage>
        <taxon>Eukaryota</taxon>
        <taxon>Sar</taxon>
        <taxon>Alveolata</taxon>
        <taxon>Dinophyceae</taxon>
        <taxon>Suessiales</taxon>
        <taxon>Symbiodiniaceae</taxon>
        <taxon>Cladocopium</taxon>
    </lineage>
</organism>
<dbReference type="Proteomes" id="UP001152797">
    <property type="component" value="Unassembled WGS sequence"/>
</dbReference>
<evidence type="ECO:0000313" key="1">
    <source>
        <dbReference type="EMBL" id="CAI3983171.1"/>
    </source>
</evidence>
<name>A0A9P1C3I2_9DINO</name>
<reference evidence="1" key="1">
    <citation type="submission" date="2022-10" db="EMBL/GenBank/DDBJ databases">
        <authorList>
            <person name="Chen Y."/>
            <person name="Dougan E. K."/>
            <person name="Chan C."/>
            <person name="Rhodes N."/>
            <person name="Thang M."/>
        </authorList>
    </citation>
    <scope>NUCLEOTIDE SEQUENCE</scope>
</reference>
<dbReference type="AlphaFoldDB" id="A0A9P1C3I2"/>
<evidence type="ECO:0000313" key="2">
    <source>
        <dbReference type="EMBL" id="CAL4770483.1"/>
    </source>
</evidence>
<accession>A0A9P1C3I2</accession>
<gene>
    <name evidence="1" type="ORF">C1SCF055_LOCUS10803</name>
</gene>
<evidence type="ECO:0000313" key="3">
    <source>
        <dbReference type="Proteomes" id="UP001152797"/>
    </source>
</evidence>
<dbReference type="EMBL" id="CAMXCT030000779">
    <property type="protein sequence ID" value="CAL4770483.1"/>
    <property type="molecule type" value="Genomic_DNA"/>
</dbReference>
<comment type="caution">
    <text evidence="1">The sequence shown here is derived from an EMBL/GenBank/DDBJ whole genome shotgun (WGS) entry which is preliminary data.</text>
</comment>
<proteinExistence type="predicted"/>
<keyword evidence="3" id="KW-1185">Reference proteome</keyword>
<dbReference type="EMBL" id="CAMXCT010000779">
    <property type="protein sequence ID" value="CAI3983171.1"/>
    <property type="molecule type" value="Genomic_DNA"/>
</dbReference>
<dbReference type="EMBL" id="CAMXCT020000779">
    <property type="protein sequence ID" value="CAL1136546.1"/>
    <property type="molecule type" value="Genomic_DNA"/>
</dbReference>